<sequence length="100" mass="12012">MSENFIAYHHDLLTTKRQREMQSFPAELKTRYGDAIICTNDLKTRSFKLKDEEEALKHEKQKGQRHHIIRAKDFTPSRQRLYMIHNAFTPSKPKTLYYSR</sequence>
<dbReference type="Proteomes" id="UP000823775">
    <property type="component" value="Unassembled WGS sequence"/>
</dbReference>
<name>A0ABS8V8H4_DATST</name>
<accession>A0ABS8V8H4</accession>
<gene>
    <name evidence="1" type="ORF">HAX54_030984</name>
</gene>
<reference evidence="1 2" key="1">
    <citation type="journal article" date="2021" name="BMC Genomics">
        <title>Datura genome reveals duplications of psychoactive alkaloid biosynthetic genes and high mutation rate following tissue culture.</title>
        <authorList>
            <person name="Rajewski A."/>
            <person name="Carter-House D."/>
            <person name="Stajich J."/>
            <person name="Litt A."/>
        </authorList>
    </citation>
    <scope>NUCLEOTIDE SEQUENCE [LARGE SCALE GENOMIC DNA]</scope>
    <source>
        <strain evidence="1">AR-01</strain>
    </source>
</reference>
<comment type="caution">
    <text evidence="1">The sequence shown here is derived from an EMBL/GenBank/DDBJ whole genome shotgun (WGS) entry which is preliminary data.</text>
</comment>
<evidence type="ECO:0000313" key="2">
    <source>
        <dbReference type="Proteomes" id="UP000823775"/>
    </source>
</evidence>
<proteinExistence type="predicted"/>
<keyword evidence="2" id="KW-1185">Reference proteome</keyword>
<organism evidence="1 2">
    <name type="scientific">Datura stramonium</name>
    <name type="common">Jimsonweed</name>
    <name type="synonym">Common thornapple</name>
    <dbReference type="NCBI Taxonomy" id="4076"/>
    <lineage>
        <taxon>Eukaryota</taxon>
        <taxon>Viridiplantae</taxon>
        <taxon>Streptophyta</taxon>
        <taxon>Embryophyta</taxon>
        <taxon>Tracheophyta</taxon>
        <taxon>Spermatophyta</taxon>
        <taxon>Magnoliopsida</taxon>
        <taxon>eudicotyledons</taxon>
        <taxon>Gunneridae</taxon>
        <taxon>Pentapetalae</taxon>
        <taxon>asterids</taxon>
        <taxon>lamiids</taxon>
        <taxon>Solanales</taxon>
        <taxon>Solanaceae</taxon>
        <taxon>Solanoideae</taxon>
        <taxon>Datureae</taxon>
        <taxon>Datura</taxon>
    </lineage>
</organism>
<protein>
    <submittedName>
        <fullName evidence="1">Uncharacterized protein</fullName>
    </submittedName>
</protein>
<dbReference type="EMBL" id="JACEIK010003894">
    <property type="protein sequence ID" value="MCD9643475.1"/>
    <property type="molecule type" value="Genomic_DNA"/>
</dbReference>
<evidence type="ECO:0000313" key="1">
    <source>
        <dbReference type="EMBL" id="MCD9643475.1"/>
    </source>
</evidence>